<feature type="region of interest" description="Disordered" evidence="8">
    <location>
        <begin position="332"/>
        <end position="367"/>
    </location>
</feature>
<evidence type="ECO:0000259" key="9">
    <source>
        <dbReference type="PROSITE" id="PS51059"/>
    </source>
</evidence>
<dbReference type="GO" id="GO:0010629">
    <property type="term" value="P:negative regulation of gene expression"/>
    <property type="evidence" value="ECO:0007669"/>
    <property type="project" value="TreeGrafter"/>
</dbReference>
<dbReference type="InterPro" id="IPR012677">
    <property type="entry name" value="Nucleotide-bd_a/b_plait_sf"/>
</dbReference>
<evidence type="ECO:0000313" key="10">
    <source>
        <dbReference type="Ensembl" id="ENSAMXP00005045985.1"/>
    </source>
</evidence>
<comment type="similarity">
    <text evidence="6">Belongs to the ARTD/PARP family.</text>
</comment>
<dbReference type="InterPro" id="IPR003903">
    <property type="entry name" value="UIM_dom"/>
</dbReference>
<dbReference type="InterPro" id="IPR012317">
    <property type="entry name" value="Poly(ADP-ribose)pol_cat_dom"/>
</dbReference>
<evidence type="ECO:0000256" key="4">
    <source>
        <dbReference type="ARBA" id="ARBA00023027"/>
    </source>
</evidence>
<dbReference type="GO" id="GO:1990404">
    <property type="term" value="F:NAD+-protein mono-ADP-ribosyltransferase activity"/>
    <property type="evidence" value="ECO:0007669"/>
    <property type="project" value="TreeGrafter"/>
</dbReference>
<evidence type="ECO:0000256" key="1">
    <source>
        <dbReference type="ARBA" id="ARBA00004123"/>
    </source>
</evidence>
<sequence length="758" mass="84838">LGCFVNLMKAISLEQVECTDSVLVENLPPSVTEDILTMYFESSRSGGGPVMSISRTAGGETKITFKDIKCKFINHMERHSVAAPSHTTATTQHCHYTTLPLHTTAITHHFVEAAVPLKTEYESMLYCQEFQDFKKSLDMCCAEITDSAVAIVTLRGLEEDVKGRIIQFLSTPLQKERVLSMEPAMLTYIQLHHQQLLFDMNQLTTILPLESGDGLMVRNASECQMVAEVLGSVVDSTLTKIITVTQPGIARFLVQEEGTSILGEMTAKFQVYISMEKVHWEPLEDQVNTADSAHLSFFNPLFTVSILTYPELSLMNYSRILSVFDHSSEPSSLRETVMEEEEDLYSDPSADQHGDGSQMQAEDSSAAADLSKLSSLNPCSLEEDAELSLAIQLSMETNQRPSELTEDELQKVLELSRSESMVVDESQMLEKAVDVSLQEAAKSANVAEIKVFASYPHDLIRVDIALSKKVGLRHCEEKVEHRSLRKLSAYHKRCIELVKKKHAVEIEIQGTTATVTGFKDYVSEALPDLREVLKRAANTTSDTEILKTIQWVRTEQGSSGPVPYPPEAIVFIENGSEEFQDVISQFYDSIHEYHNRIKIIKVEKLMNKLLYNQYRLKKASVEQSSTQPQVERTLFHGTSETSVKEICVHGFNRSFCGKNATVYGQGVYFAVESALSVSDTYSPQNADGHKFIFVAKVLTGDYTVGRHEMKAAPPKEGSEIAARYHSVTDKIDSPTLFVIFNDTQAFPQYLITCYNVLW</sequence>
<dbReference type="GO" id="GO:0003714">
    <property type="term" value="F:transcription corepressor activity"/>
    <property type="evidence" value="ECO:0007669"/>
    <property type="project" value="TreeGrafter"/>
</dbReference>
<reference evidence="10" key="1">
    <citation type="submission" date="2025-08" db="UniProtKB">
        <authorList>
            <consortium name="Ensembl"/>
        </authorList>
    </citation>
    <scope>IDENTIFICATION</scope>
</reference>
<keyword evidence="2 7" id="KW-0328">Glycosyltransferase</keyword>
<protein>
    <recommendedName>
        <fullName evidence="7">Poly [ADP-ribose] polymerase</fullName>
        <shortName evidence="7">PARP</shortName>
        <ecNumber evidence="7">2.4.2.-</ecNumber>
    </recommendedName>
</protein>
<dbReference type="PANTHER" id="PTHR14453:SF94">
    <property type="entry name" value="PROTEIN MONO-ADP-RIBOSYLTRANSFERASE PARP10"/>
    <property type="match status" value="1"/>
</dbReference>
<evidence type="ECO:0000256" key="6">
    <source>
        <dbReference type="ARBA" id="ARBA00024347"/>
    </source>
</evidence>
<dbReference type="Ensembl" id="ENSAMXT00005049963.1">
    <property type="protein sequence ID" value="ENSAMXP00005045985.1"/>
    <property type="gene ID" value="ENSAMXG00005021200.1"/>
</dbReference>
<dbReference type="GO" id="GO:0005634">
    <property type="term" value="C:nucleus"/>
    <property type="evidence" value="ECO:0007669"/>
    <property type="project" value="UniProtKB-SubCell"/>
</dbReference>
<name>A0A8B9RIX1_ASTMX</name>
<dbReference type="PROSITE" id="PS50330">
    <property type="entry name" value="UIM"/>
    <property type="match status" value="1"/>
</dbReference>
<dbReference type="InterPro" id="IPR052056">
    <property type="entry name" value="Mono-ARTD/PARP"/>
</dbReference>
<dbReference type="Proteomes" id="UP000694621">
    <property type="component" value="Unplaced"/>
</dbReference>
<dbReference type="PANTHER" id="PTHR14453">
    <property type="entry name" value="PARP/ZINC FINGER CCCH TYPE DOMAIN CONTAINING PROTEIN"/>
    <property type="match status" value="1"/>
</dbReference>
<evidence type="ECO:0000256" key="5">
    <source>
        <dbReference type="ARBA" id="ARBA00023242"/>
    </source>
</evidence>
<proteinExistence type="inferred from homology"/>
<comment type="subcellular location">
    <subcellularLocation>
        <location evidence="1">Nucleus</location>
    </subcellularLocation>
</comment>
<dbReference type="GO" id="GO:0070212">
    <property type="term" value="P:protein poly-ADP-ribosylation"/>
    <property type="evidence" value="ECO:0007669"/>
    <property type="project" value="TreeGrafter"/>
</dbReference>
<dbReference type="PROSITE" id="PS51059">
    <property type="entry name" value="PARP_CATALYTIC"/>
    <property type="match status" value="1"/>
</dbReference>
<dbReference type="SUPFAM" id="SSF56399">
    <property type="entry name" value="ADP-ribosylation"/>
    <property type="match status" value="1"/>
</dbReference>
<dbReference type="AlphaFoldDB" id="A0A8B9RIX1"/>
<dbReference type="GO" id="GO:0005737">
    <property type="term" value="C:cytoplasm"/>
    <property type="evidence" value="ECO:0007669"/>
    <property type="project" value="TreeGrafter"/>
</dbReference>
<keyword evidence="4 7" id="KW-0520">NAD</keyword>
<evidence type="ECO:0000256" key="8">
    <source>
        <dbReference type="SAM" id="MobiDB-lite"/>
    </source>
</evidence>
<evidence type="ECO:0000313" key="11">
    <source>
        <dbReference type="Proteomes" id="UP000694621"/>
    </source>
</evidence>
<dbReference type="FunFam" id="3.90.228.10:FF:000008">
    <property type="entry name" value="Poly [ADP-ribose] polymerase"/>
    <property type="match status" value="1"/>
</dbReference>
<feature type="domain" description="PARP catalytic" evidence="9">
    <location>
        <begin position="553"/>
        <end position="758"/>
    </location>
</feature>
<dbReference type="EC" id="2.4.2.-" evidence="7"/>
<dbReference type="CDD" id="cd01439">
    <property type="entry name" value="TCCD_inducible_PARP_like"/>
    <property type="match status" value="1"/>
</dbReference>
<organism evidence="10 11">
    <name type="scientific">Astyanax mexicanus</name>
    <name type="common">Blind cave fish</name>
    <name type="synonym">Astyanax fasciatus mexicanus</name>
    <dbReference type="NCBI Taxonomy" id="7994"/>
    <lineage>
        <taxon>Eukaryota</taxon>
        <taxon>Metazoa</taxon>
        <taxon>Chordata</taxon>
        <taxon>Craniata</taxon>
        <taxon>Vertebrata</taxon>
        <taxon>Euteleostomi</taxon>
        <taxon>Actinopterygii</taxon>
        <taxon>Neopterygii</taxon>
        <taxon>Teleostei</taxon>
        <taxon>Ostariophysi</taxon>
        <taxon>Characiformes</taxon>
        <taxon>Characoidei</taxon>
        <taxon>Acestrorhamphidae</taxon>
        <taxon>Acestrorhamphinae</taxon>
        <taxon>Astyanax</taxon>
    </lineage>
</organism>
<dbReference type="Gene3D" id="3.30.70.330">
    <property type="match status" value="1"/>
</dbReference>
<dbReference type="Pfam" id="PF00644">
    <property type="entry name" value="PARP"/>
    <property type="match status" value="1"/>
</dbReference>
<accession>A0A8B9RIX1</accession>
<dbReference type="Gene3D" id="3.90.228.10">
    <property type="match status" value="1"/>
</dbReference>
<evidence type="ECO:0000256" key="2">
    <source>
        <dbReference type="ARBA" id="ARBA00022676"/>
    </source>
</evidence>
<dbReference type="Pfam" id="PF23085">
    <property type="entry name" value="RRM_PARP14_3"/>
    <property type="match status" value="1"/>
</dbReference>
<keyword evidence="5" id="KW-0539">Nucleus</keyword>
<evidence type="ECO:0000256" key="7">
    <source>
        <dbReference type="RuleBase" id="RU362114"/>
    </source>
</evidence>
<dbReference type="GO" id="GO:0003950">
    <property type="term" value="F:NAD+ poly-ADP-ribosyltransferase activity"/>
    <property type="evidence" value="ECO:0007669"/>
    <property type="project" value="UniProtKB-UniRule"/>
</dbReference>
<dbReference type="SMART" id="SM00726">
    <property type="entry name" value="UIM"/>
    <property type="match status" value="3"/>
</dbReference>
<evidence type="ECO:0000256" key="3">
    <source>
        <dbReference type="ARBA" id="ARBA00022679"/>
    </source>
</evidence>
<keyword evidence="3 7" id="KW-0808">Transferase</keyword>